<protein>
    <submittedName>
        <fullName evidence="1">Uncharacterized protein</fullName>
    </submittedName>
</protein>
<dbReference type="EMBL" id="CM044706">
    <property type="protein sequence ID" value="KAI5659327.1"/>
    <property type="molecule type" value="Genomic_DNA"/>
</dbReference>
<evidence type="ECO:0000313" key="1">
    <source>
        <dbReference type="EMBL" id="KAI5659327.1"/>
    </source>
</evidence>
<dbReference type="Proteomes" id="UP001060085">
    <property type="component" value="Linkage Group LG06"/>
</dbReference>
<evidence type="ECO:0000313" key="2">
    <source>
        <dbReference type="Proteomes" id="UP001060085"/>
    </source>
</evidence>
<accession>A0ACC0AH41</accession>
<sequence length="385" mass="42670">MEEVPAHVHPGPIVPDVLSKHHEHRSGLIWSGDCETAVEIGDSHISPDMWGSVNNTAGCTGTVRFRDRRYKVKKEPLEAWILRVFAGSETDDDLILRSWIYFFIWLPYYDRALVPSNLWRAEVALICYEIVEYHYPERVMRQFARAQMVRDAYIRWYTRVYIGNPANRDTCSHGYQPAGVETDDGKFLCILTFMLQEVDDMASVAIREPPSSPSQMAAIMKKVQTIIRPCMVSIEGGGRPPIPSAPQRQEHLDPGPAVVEKGEGSGSGQPYVDPFDSPNLDMPSFSLGLTPTSQPHPSGSGILQIPPAPSLEFASFQSPHSSAYRFSGFRAPPPPSTAGSSTPHQLISQASSSDEEERQDDMDGVQALSFGHRAGKKTVLFTPSD</sequence>
<gene>
    <name evidence="1" type="ORF">M9H77_28120</name>
</gene>
<proteinExistence type="predicted"/>
<name>A0ACC0AH41_CATRO</name>
<organism evidence="1 2">
    <name type="scientific">Catharanthus roseus</name>
    <name type="common">Madagascar periwinkle</name>
    <name type="synonym">Vinca rosea</name>
    <dbReference type="NCBI Taxonomy" id="4058"/>
    <lineage>
        <taxon>Eukaryota</taxon>
        <taxon>Viridiplantae</taxon>
        <taxon>Streptophyta</taxon>
        <taxon>Embryophyta</taxon>
        <taxon>Tracheophyta</taxon>
        <taxon>Spermatophyta</taxon>
        <taxon>Magnoliopsida</taxon>
        <taxon>eudicotyledons</taxon>
        <taxon>Gunneridae</taxon>
        <taxon>Pentapetalae</taxon>
        <taxon>asterids</taxon>
        <taxon>lamiids</taxon>
        <taxon>Gentianales</taxon>
        <taxon>Apocynaceae</taxon>
        <taxon>Rauvolfioideae</taxon>
        <taxon>Vinceae</taxon>
        <taxon>Catharanthinae</taxon>
        <taxon>Catharanthus</taxon>
    </lineage>
</organism>
<comment type="caution">
    <text evidence="1">The sequence shown here is derived from an EMBL/GenBank/DDBJ whole genome shotgun (WGS) entry which is preliminary data.</text>
</comment>
<keyword evidence="2" id="KW-1185">Reference proteome</keyword>
<reference evidence="2" key="1">
    <citation type="journal article" date="2023" name="Nat. Plants">
        <title>Single-cell RNA sequencing provides a high-resolution roadmap for understanding the multicellular compartmentation of specialized metabolism.</title>
        <authorList>
            <person name="Sun S."/>
            <person name="Shen X."/>
            <person name="Li Y."/>
            <person name="Li Y."/>
            <person name="Wang S."/>
            <person name="Li R."/>
            <person name="Zhang H."/>
            <person name="Shen G."/>
            <person name="Guo B."/>
            <person name="Wei J."/>
            <person name="Xu J."/>
            <person name="St-Pierre B."/>
            <person name="Chen S."/>
            <person name="Sun C."/>
        </authorList>
    </citation>
    <scope>NUCLEOTIDE SEQUENCE [LARGE SCALE GENOMIC DNA]</scope>
</reference>